<dbReference type="EMBL" id="QUAK01000018">
    <property type="protein sequence ID" value="RFU88057.1"/>
    <property type="molecule type" value="Genomic_DNA"/>
</dbReference>
<organism evidence="1 2">
    <name type="scientific">Streptomyces triticagri</name>
    <dbReference type="NCBI Taxonomy" id="2293568"/>
    <lineage>
        <taxon>Bacteria</taxon>
        <taxon>Bacillati</taxon>
        <taxon>Actinomycetota</taxon>
        <taxon>Actinomycetes</taxon>
        <taxon>Kitasatosporales</taxon>
        <taxon>Streptomycetaceae</taxon>
        <taxon>Streptomyces</taxon>
    </lineage>
</organism>
<keyword evidence="2" id="KW-1185">Reference proteome</keyword>
<comment type="caution">
    <text evidence="1">The sequence shown here is derived from an EMBL/GenBank/DDBJ whole genome shotgun (WGS) entry which is preliminary data.</text>
</comment>
<dbReference type="OrthoDB" id="4240953at2"/>
<evidence type="ECO:0000313" key="1">
    <source>
        <dbReference type="EMBL" id="RFU88057.1"/>
    </source>
</evidence>
<accession>A0A372MCM5</accession>
<protein>
    <submittedName>
        <fullName evidence="1">Uncharacterized protein</fullName>
    </submittedName>
</protein>
<dbReference type="AlphaFoldDB" id="A0A372MCM5"/>
<gene>
    <name evidence="1" type="ORF">DY218_03740</name>
</gene>
<name>A0A372MCM5_9ACTN</name>
<reference evidence="1 2" key="1">
    <citation type="submission" date="2018-08" db="EMBL/GenBank/DDBJ databases">
        <title>Isolation, diversity and antifungal activity of Actinobacteria from wheat.</title>
        <authorList>
            <person name="Han C."/>
        </authorList>
    </citation>
    <scope>NUCLEOTIDE SEQUENCE [LARGE SCALE GENOMIC DNA]</scope>
    <source>
        <strain evidence="1 2">NEAU-YY421</strain>
    </source>
</reference>
<proteinExistence type="predicted"/>
<dbReference type="Proteomes" id="UP000263094">
    <property type="component" value="Unassembled WGS sequence"/>
</dbReference>
<sequence>MPSRTDDDSGCWLVALPAIDGKQYVYRVHAPADALLADLFWEAWHCHDEHRHPRASDRFDAAVIRRIGLLEPGDPPPQGA</sequence>
<evidence type="ECO:0000313" key="2">
    <source>
        <dbReference type="Proteomes" id="UP000263094"/>
    </source>
</evidence>